<evidence type="ECO:0000256" key="2">
    <source>
        <dbReference type="SAM" id="SignalP"/>
    </source>
</evidence>
<dbReference type="AlphaFoldDB" id="A0A174DXY2"/>
<sequence>MKKKKMVAIAFSFLLITFPLQVFAAGSDLTKEITLTVKNEADSRELAEKEFPETWKEGGKTYERSEITYKLVETKYLDKKEKEMELKSEPEQTFTEGKTVYTLKKTEKVEKSIAEGDVQTVTAYDDYDYAIAESDVPATKTVTETNRITGEPEEVICNFTGIHSAGTVMANNTMTVTFTNYDAAYYEWNGNYIPRNDKTPPLAGYEAQLLENVGAAAGSVITGYNWHGDSYFVNNVLCRDAIANVQQPVQMYRAEYSGVIQIPKETVYKAVYVTDDVDGSKEYIVTATAAYSLQSNNTPYILAGTGIFLLLVLIVMIIFVISKKKKKKGATNSTH</sequence>
<evidence type="ECO:0000256" key="1">
    <source>
        <dbReference type="SAM" id="Phobius"/>
    </source>
</evidence>
<organism evidence="3 4">
    <name type="scientific">[Ruminococcus] torques</name>
    <dbReference type="NCBI Taxonomy" id="33039"/>
    <lineage>
        <taxon>Bacteria</taxon>
        <taxon>Bacillati</taxon>
        <taxon>Bacillota</taxon>
        <taxon>Clostridia</taxon>
        <taxon>Lachnospirales</taxon>
        <taxon>Lachnospiraceae</taxon>
        <taxon>Mediterraneibacter</taxon>
    </lineage>
</organism>
<protein>
    <submittedName>
        <fullName evidence="3">Uncharacterized protein</fullName>
    </submittedName>
</protein>
<feature type="transmembrane region" description="Helical" evidence="1">
    <location>
        <begin position="300"/>
        <end position="321"/>
    </location>
</feature>
<accession>A0A174DXY2</accession>
<keyword evidence="1" id="KW-0472">Membrane</keyword>
<feature type="signal peptide" evidence="2">
    <location>
        <begin position="1"/>
        <end position="24"/>
    </location>
</feature>
<keyword evidence="1" id="KW-0812">Transmembrane</keyword>
<proteinExistence type="predicted"/>
<keyword evidence="2" id="KW-0732">Signal</keyword>
<name>A0A174DXY2_9FIRM</name>
<evidence type="ECO:0000313" key="3">
    <source>
        <dbReference type="EMBL" id="CUO28710.1"/>
    </source>
</evidence>
<evidence type="ECO:0000313" key="4">
    <source>
        <dbReference type="Proteomes" id="UP000095787"/>
    </source>
</evidence>
<gene>
    <name evidence="3" type="ORF">ERS852456_02131</name>
</gene>
<dbReference type="RefSeq" id="WP_155492446.1">
    <property type="nucleotide sequence ID" value="NZ_CYZO01000029.1"/>
</dbReference>
<keyword evidence="1" id="KW-1133">Transmembrane helix</keyword>
<reference evidence="3 4" key="1">
    <citation type="submission" date="2015-09" db="EMBL/GenBank/DDBJ databases">
        <authorList>
            <consortium name="Pathogen Informatics"/>
        </authorList>
    </citation>
    <scope>NUCLEOTIDE SEQUENCE [LARGE SCALE GENOMIC DNA]</scope>
    <source>
        <strain evidence="3 4">2789STDY5834841</strain>
    </source>
</reference>
<feature type="chain" id="PRO_5008020320" evidence="2">
    <location>
        <begin position="25"/>
        <end position="335"/>
    </location>
</feature>
<dbReference type="EMBL" id="CYZO01000029">
    <property type="protein sequence ID" value="CUO28710.1"/>
    <property type="molecule type" value="Genomic_DNA"/>
</dbReference>
<dbReference type="Proteomes" id="UP000095787">
    <property type="component" value="Unassembled WGS sequence"/>
</dbReference>